<dbReference type="EMBL" id="JARTCD010000027">
    <property type="protein sequence ID" value="KAJ8657979.1"/>
    <property type="molecule type" value="Genomic_DNA"/>
</dbReference>
<dbReference type="AlphaFoldDB" id="A0AAD7XUX6"/>
<comment type="caution">
    <text evidence="1">The sequence shown here is derived from an EMBL/GenBank/DDBJ whole genome shotgun (WGS) entry which is preliminary data.</text>
</comment>
<gene>
    <name evidence="1" type="ORF">O0I10_006250</name>
</gene>
<dbReference type="RefSeq" id="XP_058342892.1">
    <property type="nucleotide sequence ID" value="XM_058486280.1"/>
</dbReference>
<name>A0AAD7XUX6_9FUNG</name>
<accession>A0AAD7XUX6</accession>
<evidence type="ECO:0000313" key="1">
    <source>
        <dbReference type="EMBL" id="KAJ8657979.1"/>
    </source>
</evidence>
<reference evidence="1 2" key="1">
    <citation type="submission" date="2023-03" db="EMBL/GenBank/DDBJ databases">
        <title>Genome sequence of Lichtheimia ornata CBS 291.66.</title>
        <authorList>
            <person name="Mohabir J.T."/>
            <person name="Shea T.P."/>
            <person name="Kurbessoian T."/>
            <person name="Berby B."/>
            <person name="Fontaine J."/>
            <person name="Livny J."/>
            <person name="Gnirke A."/>
            <person name="Stajich J.E."/>
            <person name="Cuomo C.A."/>
        </authorList>
    </citation>
    <scope>NUCLEOTIDE SEQUENCE [LARGE SCALE GENOMIC DNA]</scope>
    <source>
        <strain evidence="1">CBS 291.66</strain>
    </source>
</reference>
<organism evidence="1 2">
    <name type="scientific">Lichtheimia ornata</name>
    <dbReference type="NCBI Taxonomy" id="688661"/>
    <lineage>
        <taxon>Eukaryota</taxon>
        <taxon>Fungi</taxon>
        <taxon>Fungi incertae sedis</taxon>
        <taxon>Mucoromycota</taxon>
        <taxon>Mucoromycotina</taxon>
        <taxon>Mucoromycetes</taxon>
        <taxon>Mucorales</taxon>
        <taxon>Lichtheimiaceae</taxon>
        <taxon>Lichtheimia</taxon>
    </lineage>
</organism>
<sequence length="191" mass="22015">MEEDFYARMQAEGEPGESYIHAKSQLWRRLQLNQQEDTSPDISAICIGLHPHNEFFLNLKKPKNIEELRVTVRLADKCRANPSSMPAVVQPMTNMGFQANPSEQPQVQIVHNTHRREQQAWEARMNKIMTQMESLVSMQQEVLERISEEPTLYTDQYCHAEHAIQRDLVSKAIRQNGDTGAESLGFWRGGH</sequence>
<dbReference type="GeneID" id="83213661"/>
<protein>
    <submittedName>
        <fullName evidence="1">Uncharacterized protein</fullName>
    </submittedName>
</protein>
<keyword evidence="2" id="KW-1185">Reference proteome</keyword>
<dbReference type="Proteomes" id="UP001234581">
    <property type="component" value="Unassembled WGS sequence"/>
</dbReference>
<evidence type="ECO:0000313" key="2">
    <source>
        <dbReference type="Proteomes" id="UP001234581"/>
    </source>
</evidence>
<proteinExistence type="predicted"/>